<evidence type="ECO:0000313" key="2">
    <source>
        <dbReference type="Proteomes" id="UP000887440"/>
    </source>
</evidence>
<sequence length="342" mass="38114">MSVVLHPIARTKLSSYITDIARANNVEDARHTFAVQPAPEQKIIAAYQESADFLKQINIFPVDNARAEKIGLQIGTTVAGTTDTRKTPRSPVAVGSLDLLDEYECTQTNYDVAYYWSLLNAWKHHPDFKAKLQAMVIKAIALDKLCIGFNGLYRAPTSDRVANPLLQDVKKGWLQKIRENAPEQHYEGVDDGTGKLVTKISANSEFKTIDGLVEFAVEEYIAEQHRDSGLVVICGRGILSDKYLPLLNTVQDPTEQLAARTIYANKQLGTLPALHVPKFPAKTILITKPDNLSIYLQSGTLNRSIVEQPEWDRAVDFQSVNEDFVVEDYAKCVLIENIEVTA</sequence>
<evidence type="ECO:0000313" key="1">
    <source>
        <dbReference type="EMBL" id="ASN71640.1"/>
    </source>
</evidence>
<keyword evidence="2" id="KW-1185">Reference proteome</keyword>
<gene>
    <name evidence="1" type="ORF">2F1_39</name>
</gene>
<dbReference type="Proteomes" id="UP000887440">
    <property type="component" value="Segment"/>
</dbReference>
<protein>
    <recommendedName>
        <fullName evidence="3">Major capsid protein</fullName>
    </recommendedName>
</protein>
<name>A0A2H4J8R3_9CAUD</name>
<dbReference type="Pfam" id="PF05125">
    <property type="entry name" value="Phage_cap_P2"/>
    <property type="match status" value="1"/>
</dbReference>
<dbReference type="InterPro" id="IPR006441">
    <property type="entry name" value="Phage_P2_GpN"/>
</dbReference>
<dbReference type="EMBL" id="MF417929">
    <property type="protein sequence ID" value="ASN71640.1"/>
    <property type="molecule type" value="Genomic_DNA"/>
</dbReference>
<evidence type="ECO:0008006" key="3">
    <source>
        <dbReference type="Google" id="ProtNLM"/>
    </source>
</evidence>
<proteinExistence type="predicted"/>
<reference evidence="1 2" key="1">
    <citation type="submission" date="2017-06" db="EMBL/GenBank/DDBJ databases">
        <title>Novel phages from South African skin metaviromes.</title>
        <authorList>
            <person name="van Zyl L.J."/>
            <person name="Abrahams Y."/>
            <person name="Stander E.A."/>
            <person name="Kirby B.M."/>
            <person name="Clavaud C."/>
            <person name="Farcet C."/>
            <person name="Breton L."/>
            <person name="Trindade M.I."/>
        </authorList>
    </citation>
    <scope>NUCLEOTIDE SEQUENCE [LARGE SCALE GENOMIC DNA]</scope>
</reference>
<accession>A0A2H4J8R3</accession>
<dbReference type="NCBIfam" id="TIGR01551">
    <property type="entry name" value="major_capsid_P2"/>
    <property type="match status" value="1"/>
</dbReference>
<organism evidence="1 2">
    <name type="scientific">Uncultured Caudovirales phage clone 2F_1</name>
    <dbReference type="NCBI Taxonomy" id="2992576"/>
    <lineage>
        <taxon>Viruses</taxon>
        <taxon>Duplodnaviria</taxon>
        <taxon>Heunggongvirae</taxon>
        <taxon>Uroviricota</taxon>
        <taxon>Caudoviricetes</taxon>
        <taxon>Peduoviridae</taxon>
        <taxon>Bracchivirus</taxon>
        <taxon>Bracchivirus U2F1</taxon>
    </lineage>
</organism>